<keyword evidence="2" id="KW-1185">Reference proteome</keyword>
<reference evidence="1 2" key="1">
    <citation type="journal article" date="2014" name="Nat. Commun.">
        <title>Multiple recent horizontal transfers of a large genomic region in cheese making fungi.</title>
        <authorList>
            <person name="Cheeseman K."/>
            <person name="Ropars J."/>
            <person name="Renault P."/>
            <person name="Dupont J."/>
            <person name="Gouzy J."/>
            <person name="Branca A."/>
            <person name="Abraham A.L."/>
            <person name="Ceppi M."/>
            <person name="Conseiller E."/>
            <person name="Debuchy R."/>
            <person name="Malagnac F."/>
            <person name="Goarin A."/>
            <person name="Silar P."/>
            <person name="Lacoste S."/>
            <person name="Sallet E."/>
            <person name="Bensimon A."/>
            <person name="Giraud T."/>
            <person name="Brygoo Y."/>
        </authorList>
    </citation>
    <scope>NUCLEOTIDE SEQUENCE [LARGE SCALE GENOMIC DNA]</scope>
    <source>
        <strain evidence="2">FM 013</strain>
    </source>
</reference>
<name>A0A0G4PMU3_PENC3</name>
<dbReference type="Proteomes" id="UP000053732">
    <property type="component" value="Unassembled WGS sequence"/>
</dbReference>
<dbReference type="STRING" id="1429867.A0A0G4PMU3"/>
<organism evidence="1 2">
    <name type="scientific">Penicillium camemberti (strain FM 013)</name>
    <dbReference type="NCBI Taxonomy" id="1429867"/>
    <lineage>
        <taxon>Eukaryota</taxon>
        <taxon>Fungi</taxon>
        <taxon>Dikarya</taxon>
        <taxon>Ascomycota</taxon>
        <taxon>Pezizomycotina</taxon>
        <taxon>Eurotiomycetes</taxon>
        <taxon>Eurotiomycetidae</taxon>
        <taxon>Eurotiales</taxon>
        <taxon>Aspergillaceae</taxon>
        <taxon>Penicillium</taxon>
    </lineage>
</organism>
<accession>A0A0G4PMU3</accession>
<proteinExistence type="predicted"/>
<dbReference type="AlphaFoldDB" id="A0A0G4PMU3"/>
<evidence type="ECO:0000313" key="2">
    <source>
        <dbReference type="Proteomes" id="UP000053732"/>
    </source>
</evidence>
<evidence type="ECO:0000313" key="1">
    <source>
        <dbReference type="EMBL" id="CRL27770.1"/>
    </source>
</evidence>
<protein>
    <submittedName>
        <fullName evidence="1">Str. FM013</fullName>
    </submittedName>
</protein>
<dbReference type="EMBL" id="HG793157">
    <property type="protein sequence ID" value="CRL27770.1"/>
    <property type="molecule type" value="Genomic_DNA"/>
</dbReference>
<gene>
    <name evidence="1" type="ORF">PCAMFM013_S024g000025</name>
</gene>
<sequence>MPYLSEPTVLLPDLQGPAKNGIPSYLLRVYTSPDVFPPAESLPDQQGSPLDPFSKLPAAVNAILNTHMRGKMGPGYQYSNMTSWTRSMLVALQDGLMKIPRDLHSPAASNVFLLVIDTGKFPSGTFIKDSELVGEIKRHISESEGKPLGDFLAIRRSNMETHSGEYLSLGELNIEGKCIQISFQELISNGLFNLHVHLGKECHPNDWMTRVSELRRPFGLLHEPPRAKTSEIFTAIRIGCYFRQDQWAIPVAMMLLALKPRKGDDSAIMQAFSKWFSDSDVLLLRGYQFDLNAADIDQLPEVKQYTRLLYDLVCHFYQPR</sequence>